<evidence type="ECO:0000259" key="5">
    <source>
        <dbReference type="Pfam" id="PF25917"/>
    </source>
</evidence>
<feature type="compositionally biased region" description="Polar residues" evidence="3">
    <location>
        <begin position="1"/>
        <end position="24"/>
    </location>
</feature>
<sequence length="404" mass="42564">MSESQNGPETQTQAQGPDTASTSPRRTRTILVTVLVLVVLMAALYGWRTWRMGGGAGWPQQATPVTATILAARTVPDTMDVVGSLSAVREVTLAPETSGRVSGLHFRAGQHVGTNALIVQLYDGPEKADLAAARARADFAALQLKRSEELAPTGAEPREVLQQRRAELAQARAEVGQIEARLRQKQVRAPFSGKLGIRRVNPGQYMNPGDPVATLTALDRLYVDFTLPQQDLGRLGDGASLTLTSDAWPGRTFTARISTIEPQVSKDTRNVTAQAVLANPDGALRPGMYVSVALKLGEQDDALVLPVTAIQTSAQGDSVIVVRGKNARKGGKAEIVPVTTGRRMGDEVVVTGKLAPGDVVVAQGQLRVQPGSEVTVAKLIGSEAAKAPKAAVPAKADSADAGAW</sequence>
<dbReference type="EMBL" id="CP054856">
    <property type="protein sequence ID" value="QVM85621.1"/>
    <property type="molecule type" value="Genomic_DNA"/>
</dbReference>
<comment type="similarity">
    <text evidence="1">Belongs to the membrane fusion protein (MFP) (TC 8.A.1) family.</text>
</comment>
<dbReference type="Gene3D" id="1.10.287.470">
    <property type="entry name" value="Helix hairpin bin"/>
    <property type="match status" value="1"/>
</dbReference>
<dbReference type="InterPro" id="IPR058792">
    <property type="entry name" value="Beta-barrel_RND_2"/>
</dbReference>
<organism evidence="7 8">
    <name type="scientific">Novosphingobium decolorationis</name>
    <dbReference type="NCBI Taxonomy" id="2698673"/>
    <lineage>
        <taxon>Bacteria</taxon>
        <taxon>Pseudomonadati</taxon>
        <taxon>Pseudomonadota</taxon>
        <taxon>Alphaproteobacteria</taxon>
        <taxon>Sphingomonadales</taxon>
        <taxon>Sphingomonadaceae</taxon>
        <taxon>Novosphingobium</taxon>
    </lineage>
</organism>
<keyword evidence="4" id="KW-0472">Membrane</keyword>
<reference evidence="7 8" key="1">
    <citation type="journal article" date="2021" name="Int. J. Syst. Evol. Microbiol.">
        <title>Novosphingobium decolorationis sp. nov., an aniline blue-decolourizing bacterium isolated from East Pacific sediment.</title>
        <authorList>
            <person name="Chen X."/>
            <person name="Dong B."/>
            <person name="Chen T."/>
            <person name="Ren N."/>
            <person name="Wang J."/>
            <person name="Xu Y."/>
            <person name="Yang J."/>
            <person name="Zhu S."/>
            <person name="Chen J."/>
        </authorList>
    </citation>
    <scope>NUCLEOTIDE SEQUENCE [LARGE SCALE GENOMIC DNA]</scope>
    <source>
        <strain evidence="7 8">502str22</strain>
    </source>
</reference>
<dbReference type="PANTHER" id="PTHR30469:SF29">
    <property type="entry name" value="BLR2860 PROTEIN"/>
    <property type="match status" value="1"/>
</dbReference>
<keyword evidence="8" id="KW-1185">Reference proteome</keyword>
<evidence type="ECO:0000259" key="6">
    <source>
        <dbReference type="Pfam" id="PF25954"/>
    </source>
</evidence>
<evidence type="ECO:0000256" key="3">
    <source>
        <dbReference type="SAM" id="MobiDB-lite"/>
    </source>
</evidence>
<evidence type="ECO:0000313" key="8">
    <source>
        <dbReference type="Proteomes" id="UP000677126"/>
    </source>
</evidence>
<feature type="region of interest" description="Disordered" evidence="3">
    <location>
        <begin position="1"/>
        <end position="25"/>
    </location>
</feature>
<dbReference type="PANTHER" id="PTHR30469">
    <property type="entry name" value="MULTIDRUG RESISTANCE PROTEIN MDTA"/>
    <property type="match status" value="1"/>
</dbReference>
<dbReference type="NCBIfam" id="TIGR01730">
    <property type="entry name" value="RND_mfp"/>
    <property type="match status" value="1"/>
</dbReference>
<evidence type="ECO:0000256" key="1">
    <source>
        <dbReference type="ARBA" id="ARBA00009477"/>
    </source>
</evidence>
<feature type="domain" description="CusB-like beta-barrel" evidence="6">
    <location>
        <begin position="223"/>
        <end position="295"/>
    </location>
</feature>
<dbReference type="Proteomes" id="UP000677126">
    <property type="component" value="Chromosome"/>
</dbReference>
<keyword evidence="2" id="KW-0175">Coiled coil</keyword>
<name>A0ABX8E8V6_9SPHN</name>
<evidence type="ECO:0000256" key="4">
    <source>
        <dbReference type="SAM" id="Phobius"/>
    </source>
</evidence>
<dbReference type="Pfam" id="PF25954">
    <property type="entry name" value="Beta-barrel_RND_2"/>
    <property type="match status" value="1"/>
</dbReference>
<feature type="transmembrane region" description="Helical" evidence="4">
    <location>
        <begin position="29"/>
        <end position="47"/>
    </location>
</feature>
<proteinExistence type="inferred from homology"/>
<dbReference type="Gene3D" id="2.40.50.100">
    <property type="match status" value="1"/>
</dbReference>
<evidence type="ECO:0000313" key="7">
    <source>
        <dbReference type="EMBL" id="QVM85621.1"/>
    </source>
</evidence>
<keyword evidence="4" id="KW-0812">Transmembrane</keyword>
<dbReference type="Gene3D" id="2.40.420.20">
    <property type="match status" value="1"/>
</dbReference>
<feature type="domain" description="Multidrug resistance protein MdtA-like barrel-sandwich hybrid" evidence="5">
    <location>
        <begin position="89"/>
        <end position="216"/>
    </location>
</feature>
<protein>
    <submittedName>
        <fullName evidence="7">Efflux RND transporter periplasmic adaptor subunit</fullName>
    </submittedName>
</protein>
<accession>A0ABX8E8V6</accession>
<evidence type="ECO:0000256" key="2">
    <source>
        <dbReference type="SAM" id="Coils"/>
    </source>
</evidence>
<keyword evidence="4" id="KW-1133">Transmembrane helix</keyword>
<gene>
    <name evidence="7" type="ORF">HT578_19630</name>
</gene>
<dbReference type="Gene3D" id="2.40.30.170">
    <property type="match status" value="1"/>
</dbReference>
<dbReference type="InterPro" id="IPR006143">
    <property type="entry name" value="RND_pump_MFP"/>
</dbReference>
<dbReference type="InterPro" id="IPR058625">
    <property type="entry name" value="MdtA-like_BSH"/>
</dbReference>
<dbReference type="SUPFAM" id="SSF111369">
    <property type="entry name" value="HlyD-like secretion proteins"/>
    <property type="match status" value="1"/>
</dbReference>
<dbReference type="Pfam" id="PF25917">
    <property type="entry name" value="BSH_RND"/>
    <property type="match status" value="1"/>
</dbReference>
<dbReference type="RefSeq" id="WP_213501158.1">
    <property type="nucleotide sequence ID" value="NZ_CP054856.1"/>
</dbReference>
<feature type="coiled-coil region" evidence="2">
    <location>
        <begin position="161"/>
        <end position="188"/>
    </location>
</feature>